<feature type="signal peptide" evidence="1">
    <location>
        <begin position="1"/>
        <end position="21"/>
    </location>
</feature>
<gene>
    <name evidence="2" type="ORF">L249_6815</name>
</gene>
<dbReference type="Proteomes" id="UP000253664">
    <property type="component" value="Unassembled WGS sequence"/>
</dbReference>
<name>A0A367LKW3_9HYPO</name>
<proteinExistence type="predicted"/>
<comment type="caution">
    <text evidence="2">The sequence shown here is derived from an EMBL/GenBank/DDBJ whole genome shotgun (WGS) entry which is preliminary data.</text>
</comment>
<evidence type="ECO:0000313" key="3">
    <source>
        <dbReference type="Proteomes" id="UP000253664"/>
    </source>
</evidence>
<feature type="chain" id="PRO_5017009370" evidence="1">
    <location>
        <begin position="22"/>
        <end position="143"/>
    </location>
</feature>
<organism evidence="2 3">
    <name type="scientific">Ophiocordyceps polyrhachis-furcata BCC 54312</name>
    <dbReference type="NCBI Taxonomy" id="1330021"/>
    <lineage>
        <taxon>Eukaryota</taxon>
        <taxon>Fungi</taxon>
        <taxon>Dikarya</taxon>
        <taxon>Ascomycota</taxon>
        <taxon>Pezizomycotina</taxon>
        <taxon>Sordariomycetes</taxon>
        <taxon>Hypocreomycetidae</taxon>
        <taxon>Hypocreales</taxon>
        <taxon>Ophiocordycipitaceae</taxon>
        <taxon>Ophiocordyceps</taxon>
    </lineage>
</organism>
<dbReference type="AlphaFoldDB" id="A0A367LKW3"/>
<keyword evidence="3" id="KW-1185">Reference proteome</keyword>
<protein>
    <submittedName>
        <fullName evidence="2">Uncharacterized protein</fullName>
    </submittedName>
</protein>
<reference evidence="2 3" key="1">
    <citation type="journal article" date="2015" name="BMC Genomics">
        <title>Insights from the genome of Ophiocordyceps polyrhachis-furcata to pathogenicity and host specificity in insect fungi.</title>
        <authorList>
            <person name="Wichadakul D."/>
            <person name="Kobmoo N."/>
            <person name="Ingsriswang S."/>
            <person name="Tangphatsornruang S."/>
            <person name="Chantasingh D."/>
            <person name="Luangsa-ard J.J."/>
            <person name="Eurwilaichitr L."/>
        </authorList>
    </citation>
    <scope>NUCLEOTIDE SEQUENCE [LARGE SCALE GENOMIC DNA]</scope>
    <source>
        <strain evidence="2 3">BCC 54312</strain>
    </source>
</reference>
<accession>A0A367LKW3</accession>
<evidence type="ECO:0000256" key="1">
    <source>
        <dbReference type="SAM" id="SignalP"/>
    </source>
</evidence>
<dbReference type="EMBL" id="LKCN02000003">
    <property type="protein sequence ID" value="RCI15074.1"/>
    <property type="molecule type" value="Genomic_DNA"/>
</dbReference>
<dbReference type="OrthoDB" id="4923590at2759"/>
<keyword evidence="1" id="KW-0732">Signal</keyword>
<sequence>MFNVTSLIMLSLLSLSPEAEGSSATRKLNYNKRINFKEDATYKKCQSLLPESSCVPELFSAMGAEHMARACRRGGKLSAYEPVFFHLTYFVELKRSVVCAKPVWEPRRCVSFDSYAFTAEQYRPICKTCFPEEEKEEEEEEEE</sequence>
<evidence type="ECO:0000313" key="2">
    <source>
        <dbReference type="EMBL" id="RCI15074.1"/>
    </source>
</evidence>